<name>A0A1Y2GQH7_9FUNG</name>
<dbReference type="InterPro" id="IPR045125">
    <property type="entry name" value="Sub1/Tcp4-like"/>
</dbReference>
<dbReference type="STRING" id="64571.A0A1Y2GQH7"/>
<dbReference type="GO" id="GO:0005634">
    <property type="term" value="C:nucleus"/>
    <property type="evidence" value="ECO:0007669"/>
    <property type="project" value="UniProtKB-SubCell"/>
</dbReference>
<keyword evidence="4" id="KW-0238">DNA-binding</keyword>
<keyword evidence="5" id="KW-0804">Transcription</keyword>
<dbReference type="GO" id="GO:0003713">
    <property type="term" value="F:transcription coactivator activity"/>
    <property type="evidence" value="ECO:0007669"/>
    <property type="project" value="InterPro"/>
</dbReference>
<accession>A0A1Y2GQH7</accession>
<gene>
    <name evidence="8" type="ORF">BCR41DRAFT_61827</name>
</gene>
<evidence type="ECO:0000256" key="1">
    <source>
        <dbReference type="ARBA" id="ARBA00004123"/>
    </source>
</evidence>
<dbReference type="AlphaFoldDB" id="A0A1Y2GQH7"/>
<reference evidence="8 9" key="1">
    <citation type="submission" date="2016-07" db="EMBL/GenBank/DDBJ databases">
        <title>Pervasive Adenine N6-methylation of Active Genes in Fungi.</title>
        <authorList>
            <consortium name="DOE Joint Genome Institute"/>
            <person name="Mondo S.J."/>
            <person name="Dannebaum R.O."/>
            <person name="Kuo R.C."/>
            <person name="Labutti K."/>
            <person name="Haridas S."/>
            <person name="Kuo A."/>
            <person name="Salamov A."/>
            <person name="Ahrendt S.R."/>
            <person name="Lipzen A."/>
            <person name="Sullivan W."/>
            <person name="Andreopoulos W.B."/>
            <person name="Clum A."/>
            <person name="Lindquist E."/>
            <person name="Daum C."/>
            <person name="Ramamoorthy G.K."/>
            <person name="Gryganskyi A."/>
            <person name="Culley D."/>
            <person name="Magnuson J.K."/>
            <person name="James T.Y."/>
            <person name="O'Malley M.A."/>
            <person name="Stajich J.E."/>
            <person name="Spatafora J.W."/>
            <person name="Visel A."/>
            <person name="Grigoriev I.V."/>
        </authorList>
    </citation>
    <scope>NUCLEOTIDE SEQUENCE [LARGE SCALE GENOMIC DNA]</scope>
    <source>
        <strain evidence="8 9">NRRL 3116</strain>
    </source>
</reference>
<proteinExistence type="inferred from homology"/>
<dbReference type="GO" id="GO:0003677">
    <property type="term" value="F:DNA binding"/>
    <property type="evidence" value="ECO:0007669"/>
    <property type="project" value="UniProtKB-KW"/>
</dbReference>
<sequence>MSDEKRRRDFTLRGPNSEEFKQGTCSFEVDGQFIKTESFDDFYINLEQVALSLGPRPPSCSRSISTIKGRTKKVSPTMQNERGERFFELGPKRRLTVHKWQNQTLVDIREHFYSKEGIAKPGRKGISLTIDQFKCILDHEFEIKRAIKSMERRKRQRLCLGKA</sequence>
<feature type="domain" description="Transcriptional coactivator p15 (PC4) C-terminal" evidence="7">
    <location>
        <begin position="87"/>
        <end position="137"/>
    </location>
</feature>
<organism evidence="8 9">
    <name type="scientific">Lobosporangium transversale</name>
    <dbReference type="NCBI Taxonomy" id="64571"/>
    <lineage>
        <taxon>Eukaryota</taxon>
        <taxon>Fungi</taxon>
        <taxon>Fungi incertae sedis</taxon>
        <taxon>Mucoromycota</taxon>
        <taxon>Mortierellomycotina</taxon>
        <taxon>Mortierellomycetes</taxon>
        <taxon>Mortierellales</taxon>
        <taxon>Mortierellaceae</taxon>
        <taxon>Lobosporangium</taxon>
    </lineage>
</organism>
<dbReference type="InParanoid" id="A0A1Y2GQH7"/>
<dbReference type="GO" id="GO:0060261">
    <property type="term" value="P:positive regulation of transcription initiation by RNA polymerase II"/>
    <property type="evidence" value="ECO:0007669"/>
    <property type="project" value="InterPro"/>
</dbReference>
<evidence type="ECO:0000256" key="5">
    <source>
        <dbReference type="ARBA" id="ARBA00023163"/>
    </source>
</evidence>
<comment type="subcellular location">
    <subcellularLocation>
        <location evidence="1">Nucleus</location>
    </subcellularLocation>
</comment>
<dbReference type="Gene3D" id="2.30.31.10">
    <property type="entry name" value="Transcriptional Coactivator Pc4, Chain A"/>
    <property type="match status" value="1"/>
</dbReference>
<evidence type="ECO:0000256" key="2">
    <source>
        <dbReference type="ARBA" id="ARBA00009001"/>
    </source>
</evidence>
<dbReference type="InterPro" id="IPR009044">
    <property type="entry name" value="ssDNA-bd_transcriptional_reg"/>
</dbReference>
<dbReference type="SUPFAM" id="SSF54447">
    <property type="entry name" value="ssDNA-binding transcriptional regulator domain"/>
    <property type="match status" value="1"/>
</dbReference>
<evidence type="ECO:0000313" key="9">
    <source>
        <dbReference type="Proteomes" id="UP000193648"/>
    </source>
</evidence>
<evidence type="ECO:0000256" key="4">
    <source>
        <dbReference type="ARBA" id="ARBA00023125"/>
    </source>
</evidence>
<evidence type="ECO:0000256" key="6">
    <source>
        <dbReference type="ARBA" id="ARBA00023242"/>
    </source>
</evidence>
<dbReference type="Pfam" id="PF02229">
    <property type="entry name" value="PC4"/>
    <property type="match status" value="1"/>
</dbReference>
<comment type="similarity">
    <text evidence="2">Belongs to the transcriptional coactivator PC4 family.</text>
</comment>
<keyword evidence="3" id="KW-0805">Transcription regulation</keyword>
<comment type="caution">
    <text evidence="8">The sequence shown here is derived from an EMBL/GenBank/DDBJ whole genome shotgun (WGS) entry which is preliminary data.</text>
</comment>
<dbReference type="GeneID" id="33572784"/>
<dbReference type="OrthoDB" id="2505440at2759"/>
<keyword evidence="9" id="KW-1185">Reference proteome</keyword>
<evidence type="ECO:0000313" key="8">
    <source>
        <dbReference type="EMBL" id="ORZ16174.1"/>
    </source>
</evidence>
<dbReference type="Proteomes" id="UP000193648">
    <property type="component" value="Unassembled WGS sequence"/>
</dbReference>
<keyword evidence="6" id="KW-0539">Nucleus</keyword>
<protein>
    <submittedName>
        <fullName evidence="8">Transcriptional Coactivator p15-domain-containing protein</fullName>
    </submittedName>
</protein>
<dbReference type="RefSeq" id="XP_021881521.1">
    <property type="nucleotide sequence ID" value="XM_022030943.1"/>
</dbReference>
<dbReference type="PANTHER" id="PTHR13215">
    <property type="entry name" value="RNA POLYMERASE II TRANSCRIPTIONAL COACTIVATOR"/>
    <property type="match status" value="1"/>
</dbReference>
<dbReference type="InterPro" id="IPR003173">
    <property type="entry name" value="PC4_C"/>
</dbReference>
<dbReference type="EMBL" id="MCFF01000018">
    <property type="protein sequence ID" value="ORZ16174.1"/>
    <property type="molecule type" value="Genomic_DNA"/>
</dbReference>
<evidence type="ECO:0000259" key="7">
    <source>
        <dbReference type="Pfam" id="PF02229"/>
    </source>
</evidence>
<evidence type="ECO:0000256" key="3">
    <source>
        <dbReference type="ARBA" id="ARBA00023015"/>
    </source>
</evidence>